<name>A0A9P7B621_RHOMI</name>
<evidence type="ECO:0000256" key="3">
    <source>
        <dbReference type="ARBA" id="ARBA00022989"/>
    </source>
</evidence>
<organism evidence="9 10">
    <name type="scientific">Rhodotorula mucilaginosa</name>
    <name type="common">Yeast</name>
    <name type="synonym">Rhodotorula rubra</name>
    <dbReference type="NCBI Taxonomy" id="5537"/>
    <lineage>
        <taxon>Eukaryota</taxon>
        <taxon>Fungi</taxon>
        <taxon>Dikarya</taxon>
        <taxon>Basidiomycota</taxon>
        <taxon>Pucciniomycotina</taxon>
        <taxon>Microbotryomycetes</taxon>
        <taxon>Sporidiobolales</taxon>
        <taxon>Sporidiobolaceae</taxon>
        <taxon>Rhodotorula</taxon>
    </lineage>
</organism>
<feature type="compositionally biased region" description="Low complexity" evidence="5">
    <location>
        <begin position="804"/>
        <end position="816"/>
    </location>
</feature>
<dbReference type="PANTHER" id="PTHR12308:SF73">
    <property type="entry name" value="ANOCTAMIN"/>
    <property type="match status" value="1"/>
</dbReference>
<evidence type="ECO:0000256" key="4">
    <source>
        <dbReference type="ARBA" id="ARBA00023136"/>
    </source>
</evidence>
<gene>
    <name evidence="9" type="ORF">C6P46_004604</name>
</gene>
<dbReference type="PANTHER" id="PTHR12308">
    <property type="entry name" value="ANOCTAMIN"/>
    <property type="match status" value="1"/>
</dbReference>
<sequence length="836" mass="92226">MDPRPDYVLVFSIDPNYNSPIRGLSTETDSTVRAKRAAQLSSEYDRLVTTLKAADLRVTSRKAADGTNAVLVFVKADERRVREEATRDRMSNWLHGVAGPQASPREPRDFAVEPIEEAERLRLVYGILTSPRTTGTPSIRSAAATGMTCGLPLTSQLPPTPANKTDFPHLVDIFPPHDTTFNRLWLQRWAHFPTERLSQDPLGVLSIPQHELDDLKAHLGEKVAVYFAFLGFYARSLAFPSALGAFFWLLGLRFHPLLGLGFVGWSVLFVETWRVRERALAVQWGTHRLDRVELERPGFQGDGTEADPVTGVTRQRWSFGRTLTRGLASLPAYAFFVACLGAIVAVIYTVETLVGEVYDGPLKRVLTLLPTVVFVSVVPQVNALWAVTAAKLTAFENHPRQSDYDASLALKTFALNFVSAYGNLLLTSYVYIPFGSALVPHIISRLPARYTASIRAAATGSFGINTTKLHSQLIAYTLTNQISGAFLEVGLPYLKAKLVPAVQEKLHHKTPDTTQTPPDAEDLEEEKEFLHRIRQEQLLPTNEIFNEYAEMATQFGYLTLFGVVWPISPLWSLINNVIEIRSDAFKLATQARRPIPTRAASIGPWLDILGFITYIGSLTTSSLVYLYQERAVAPGKTAAYLAELTHKNVTLPASGASSFWATRLSEAQSITLPPPSDAPLLMGALPPATGGTDALSAVKSLLLTAAIVALVSSQAYAAARALARWLLIRLEWDGSIAHQLVRRRDLELKRAWLDEHNIRLSPKEMTRRALGWAEKTKENDTDDDHDESDKAAASGSLQEGLVGTPADAAAAPSTAPQFWQQEDVGRRLVHINDKTE</sequence>
<comment type="caution">
    <text evidence="9">The sequence shown here is derived from an EMBL/GenBank/DDBJ whole genome shotgun (WGS) entry which is preliminary data.</text>
</comment>
<dbReference type="Proteomes" id="UP000777482">
    <property type="component" value="Unassembled WGS sequence"/>
</dbReference>
<proteinExistence type="predicted"/>
<comment type="subcellular location">
    <subcellularLocation>
        <location evidence="1">Membrane</location>
        <topology evidence="1">Multi-pass membrane protein</topology>
    </subcellularLocation>
</comment>
<accession>A0A9P7B621</accession>
<evidence type="ECO:0000313" key="10">
    <source>
        <dbReference type="Proteomes" id="UP000777482"/>
    </source>
</evidence>
<reference evidence="9 10" key="1">
    <citation type="submission" date="2020-11" db="EMBL/GenBank/DDBJ databases">
        <title>Kefir isolates.</title>
        <authorList>
            <person name="Marcisauskas S."/>
            <person name="Kim Y."/>
            <person name="Blasche S."/>
        </authorList>
    </citation>
    <scope>NUCLEOTIDE SEQUENCE [LARGE SCALE GENOMIC DNA]</scope>
    <source>
        <strain evidence="9 10">KR</strain>
    </source>
</reference>
<feature type="transmembrane region" description="Helical" evidence="6">
    <location>
        <begin position="326"/>
        <end position="348"/>
    </location>
</feature>
<evidence type="ECO:0000256" key="1">
    <source>
        <dbReference type="ARBA" id="ARBA00004141"/>
    </source>
</evidence>
<dbReference type="GO" id="GO:0016020">
    <property type="term" value="C:membrane"/>
    <property type="evidence" value="ECO:0007669"/>
    <property type="project" value="UniProtKB-SubCell"/>
</dbReference>
<keyword evidence="2 6" id="KW-0812">Transmembrane</keyword>
<dbReference type="AlphaFoldDB" id="A0A9P7B621"/>
<dbReference type="InterPro" id="IPR049452">
    <property type="entry name" value="Anoctamin_TM"/>
</dbReference>
<evidence type="ECO:0000256" key="6">
    <source>
        <dbReference type="SAM" id="Phobius"/>
    </source>
</evidence>
<feature type="region of interest" description="Disordered" evidence="5">
    <location>
        <begin position="774"/>
        <end position="836"/>
    </location>
</feature>
<feature type="domain" description="Anoctamin transmembrane" evidence="7">
    <location>
        <begin position="216"/>
        <end position="692"/>
    </location>
</feature>
<feature type="transmembrane region" description="Helical" evidence="6">
    <location>
        <begin position="368"/>
        <end position="387"/>
    </location>
</feature>
<dbReference type="InterPro" id="IPR049456">
    <property type="entry name" value="Anoctamin_N_fung"/>
</dbReference>
<dbReference type="InterPro" id="IPR007632">
    <property type="entry name" value="Anoctamin"/>
</dbReference>
<dbReference type="Pfam" id="PF20877">
    <property type="entry name" value="Anoctamin_N"/>
    <property type="match status" value="1"/>
</dbReference>
<dbReference type="EMBL" id="PUHQ01000044">
    <property type="protein sequence ID" value="KAG0660422.1"/>
    <property type="molecule type" value="Genomic_DNA"/>
</dbReference>
<keyword evidence="4 6" id="KW-0472">Membrane</keyword>
<evidence type="ECO:0000259" key="8">
    <source>
        <dbReference type="Pfam" id="PF20877"/>
    </source>
</evidence>
<feature type="compositionally biased region" description="Basic and acidic residues" evidence="5">
    <location>
        <begin position="823"/>
        <end position="836"/>
    </location>
</feature>
<dbReference type="OrthoDB" id="296386at2759"/>
<dbReference type="GO" id="GO:0032541">
    <property type="term" value="C:cortical endoplasmic reticulum"/>
    <property type="evidence" value="ECO:0007669"/>
    <property type="project" value="TreeGrafter"/>
</dbReference>
<evidence type="ECO:0000256" key="5">
    <source>
        <dbReference type="SAM" id="MobiDB-lite"/>
    </source>
</evidence>
<feature type="domain" description="Anoctamin alpha-beta plait" evidence="8">
    <location>
        <begin position="5"/>
        <end position="139"/>
    </location>
</feature>
<protein>
    <recommendedName>
        <fullName evidence="11">Calcium-activated chloride channel-domain-containing protein</fullName>
    </recommendedName>
</protein>
<dbReference type="GO" id="GO:0005254">
    <property type="term" value="F:chloride channel activity"/>
    <property type="evidence" value="ECO:0007669"/>
    <property type="project" value="TreeGrafter"/>
</dbReference>
<dbReference type="Pfam" id="PF04547">
    <property type="entry name" value="Anoctamin"/>
    <property type="match status" value="1"/>
</dbReference>
<keyword evidence="3 6" id="KW-1133">Transmembrane helix</keyword>
<feature type="transmembrane region" description="Helical" evidence="6">
    <location>
        <begin position="254"/>
        <end position="273"/>
    </location>
</feature>
<feature type="transmembrane region" description="Helical" evidence="6">
    <location>
        <begin position="408"/>
        <end position="432"/>
    </location>
</feature>
<evidence type="ECO:0000256" key="2">
    <source>
        <dbReference type="ARBA" id="ARBA00022692"/>
    </source>
</evidence>
<evidence type="ECO:0008006" key="11">
    <source>
        <dbReference type="Google" id="ProtNLM"/>
    </source>
</evidence>
<evidence type="ECO:0000313" key="9">
    <source>
        <dbReference type="EMBL" id="KAG0660422.1"/>
    </source>
</evidence>
<keyword evidence="10" id="KW-1185">Reference proteome</keyword>
<evidence type="ECO:0000259" key="7">
    <source>
        <dbReference type="Pfam" id="PF04547"/>
    </source>
</evidence>